<dbReference type="RefSeq" id="XP_044565592.1">
    <property type="nucleotide sequence ID" value="XM_044703211.1"/>
</dbReference>
<evidence type="ECO:0000313" key="4">
    <source>
        <dbReference type="Proteomes" id="UP000444721"/>
    </source>
</evidence>
<dbReference type="PANTHER" id="PTHR13774:SF17">
    <property type="entry name" value="PHENAZINE BIOSYNTHESIS-LIKE DOMAIN-CONTAINING PROTEIN"/>
    <property type="match status" value="1"/>
</dbReference>
<name>A0A6A5C6F6_NAEFO</name>
<protein>
    <recommendedName>
        <fullName evidence="5">Phenazine biosynthesis-like domain-containing protein</fullName>
    </recommendedName>
</protein>
<accession>A0A6A5C6F6</accession>
<organism evidence="3 4">
    <name type="scientific">Naegleria fowleri</name>
    <name type="common">Brain eating amoeba</name>
    <dbReference type="NCBI Taxonomy" id="5763"/>
    <lineage>
        <taxon>Eukaryota</taxon>
        <taxon>Discoba</taxon>
        <taxon>Heterolobosea</taxon>
        <taxon>Tetramitia</taxon>
        <taxon>Eutetramitia</taxon>
        <taxon>Vahlkampfiidae</taxon>
        <taxon>Naegleria</taxon>
    </lineage>
</organism>
<dbReference type="SUPFAM" id="SSF54506">
    <property type="entry name" value="Diaminopimelate epimerase-like"/>
    <property type="match status" value="1"/>
</dbReference>
<dbReference type="GO" id="GO:0016853">
    <property type="term" value="F:isomerase activity"/>
    <property type="evidence" value="ECO:0007669"/>
    <property type="project" value="UniProtKB-KW"/>
</dbReference>
<evidence type="ECO:0000256" key="2">
    <source>
        <dbReference type="ARBA" id="ARBA00023235"/>
    </source>
</evidence>
<dbReference type="OMA" id="MIQVDAF"/>
<dbReference type="AlphaFoldDB" id="A0A6A5C6F6"/>
<dbReference type="OrthoDB" id="75169at2759"/>
<reference evidence="3 4" key="1">
    <citation type="journal article" date="2019" name="Sci. Rep.">
        <title>Nanopore sequencing improves the draft genome of the human pathogenic amoeba Naegleria fowleri.</title>
        <authorList>
            <person name="Liechti N."/>
            <person name="Schurch N."/>
            <person name="Bruggmann R."/>
            <person name="Wittwer M."/>
        </authorList>
    </citation>
    <scope>NUCLEOTIDE SEQUENCE [LARGE SCALE GENOMIC DNA]</scope>
    <source>
        <strain evidence="3 4">ATCC 30894</strain>
    </source>
</reference>
<comment type="similarity">
    <text evidence="1">Belongs to the PhzF family.</text>
</comment>
<dbReference type="GO" id="GO:0005737">
    <property type="term" value="C:cytoplasm"/>
    <property type="evidence" value="ECO:0007669"/>
    <property type="project" value="TreeGrafter"/>
</dbReference>
<dbReference type="Proteomes" id="UP000444721">
    <property type="component" value="Unassembled WGS sequence"/>
</dbReference>
<dbReference type="PANTHER" id="PTHR13774">
    <property type="entry name" value="PHENAZINE BIOSYNTHESIS PROTEIN"/>
    <property type="match status" value="1"/>
</dbReference>
<dbReference type="Pfam" id="PF02567">
    <property type="entry name" value="PhzC-PhzF"/>
    <property type="match status" value="1"/>
</dbReference>
<dbReference type="InterPro" id="IPR003719">
    <property type="entry name" value="Phenazine_PhzF-like"/>
</dbReference>
<keyword evidence="4" id="KW-1185">Reference proteome</keyword>
<dbReference type="NCBIfam" id="TIGR00654">
    <property type="entry name" value="PhzF_family"/>
    <property type="match status" value="1"/>
</dbReference>
<dbReference type="Gene3D" id="3.10.310.10">
    <property type="entry name" value="Diaminopimelate Epimerase, Chain A, domain 1"/>
    <property type="match status" value="2"/>
</dbReference>
<keyword evidence="2" id="KW-0413">Isomerase</keyword>
<evidence type="ECO:0000256" key="1">
    <source>
        <dbReference type="ARBA" id="ARBA00008270"/>
    </source>
</evidence>
<gene>
    <name evidence="3" type="ORF">FDP41_012667</name>
</gene>
<proteinExistence type="inferred from homology"/>
<comment type="caution">
    <text evidence="3">The sequence shown here is derived from an EMBL/GenBank/DDBJ whole genome shotgun (WGS) entry which is preliminary data.</text>
</comment>
<dbReference type="VEuPathDB" id="AmoebaDB:FDP41_012667"/>
<dbReference type="VEuPathDB" id="AmoebaDB:NF0039100"/>
<dbReference type="EMBL" id="VFQX01000016">
    <property type="protein sequence ID" value="KAF0980879.1"/>
    <property type="molecule type" value="Genomic_DNA"/>
</dbReference>
<dbReference type="GeneID" id="68119882"/>
<evidence type="ECO:0000313" key="3">
    <source>
        <dbReference type="EMBL" id="KAF0980879.1"/>
    </source>
</evidence>
<sequence>MSSTPSSPSSMKKDFSIPLELFTVDSFTKSPFRGNPAAVCFLTDEALVEKVDERFPSDLEKENLYKLIAREMNLSETCFLRRVVRLNKDGDVGGGDQEKRFQLRWFTPTVEVNLCGHATLAAAHLIFSKFNEQSSEKGQNVETGGPKRLVFETKSGELSVEKDENDSELLKLNFPAGDPQPVKIPTHVLLNLLKHLNLLSNPSNMNNQNSQDQIDSIVKEIILCRKTKKLLLVVKELRHVLKAEPNESALLSMNFESDDLQNHVKGVSVNMPVNEMDTESRNELKKLVGNDIEVDKIDFVTRYFSPWNGIKEDPVNGSSQTSLCPYYSNKLGKQKLVCFQASKRSGILFVEPISGGRVSIGGYATTMMSAKMFI</sequence>
<evidence type="ECO:0008006" key="5">
    <source>
        <dbReference type="Google" id="ProtNLM"/>
    </source>
</evidence>
<dbReference type="VEuPathDB" id="AmoebaDB:NfTy_037670"/>